<feature type="transmembrane region" description="Helical" evidence="1">
    <location>
        <begin position="41"/>
        <end position="60"/>
    </location>
</feature>
<evidence type="ECO:0000313" key="2">
    <source>
        <dbReference type="EMBL" id="ALG14859.1"/>
    </source>
</evidence>
<dbReference type="Proteomes" id="UP000063699">
    <property type="component" value="Chromosome"/>
</dbReference>
<keyword evidence="3" id="KW-1185">Reference proteome</keyword>
<keyword evidence="1" id="KW-0812">Transmembrane</keyword>
<evidence type="ECO:0000313" key="3">
    <source>
        <dbReference type="Proteomes" id="UP000063699"/>
    </source>
</evidence>
<name>A0A0N9IIK3_9PSEU</name>
<reference evidence="2 3" key="1">
    <citation type="submission" date="2015-07" db="EMBL/GenBank/DDBJ databases">
        <title>Genome sequencing of Kibdelosporangium phytohabitans.</title>
        <authorList>
            <person name="Qin S."/>
            <person name="Xing K."/>
        </authorList>
    </citation>
    <scope>NUCLEOTIDE SEQUENCE [LARGE SCALE GENOMIC DNA]</scope>
    <source>
        <strain evidence="2 3">KLBMP1111</strain>
    </source>
</reference>
<proteinExistence type="predicted"/>
<keyword evidence="1" id="KW-1133">Transmembrane helix</keyword>
<feature type="transmembrane region" description="Helical" evidence="1">
    <location>
        <begin position="72"/>
        <end position="89"/>
    </location>
</feature>
<dbReference type="AlphaFoldDB" id="A0A0N9IIK3"/>
<dbReference type="KEGG" id="kphy:AOZ06_17795"/>
<sequence length="181" mass="20184">MNNPWPGLSQQASLLAGVVYLGLALYPLFTRGRRHEPRSPWLRGATAVLLLLVGVTFMTIMEGDLDETWSLFEHLLTPLAVLVDWVAVGRNQADARWWHPLTWVVFPLAYLLYFLAASVSLYGGFLDPDDSDFIVTVLVFLVAVVATGYLLYGIAKLKGAIAPQSHPVQGYPVYQPHGYRR</sequence>
<gene>
    <name evidence="2" type="ORF">AOZ06_17795</name>
</gene>
<accession>A0A0N9IIK3</accession>
<feature type="transmembrane region" description="Helical" evidence="1">
    <location>
        <begin position="133"/>
        <end position="152"/>
    </location>
</feature>
<protein>
    <submittedName>
        <fullName evidence="2">Uncharacterized protein</fullName>
    </submittedName>
</protein>
<feature type="transmembrane region" description="Helical" evidence="1">
    <location>
        <begin position="101"/>
        <end position="121"/>
    </location>
</feature>
<dbReference type="EMBL" id="CP012752">
    <property type="protein sequence ID" value="ALG14859.1"/>
    <property type="molecule type" value="Genomic_DNA"/>
</dbReference>
<keyword evidence="1" id="KW-0472">Membrane</keyword>
<evidence type="ECO:0000256" key="1">
    <source>
        <dbReference type="SAM" id="Phobius"/>
    </source>
</evidence>
<feature type="transmembrane region" description="Helical" evidence="1">
    <location>
        <begin position="12"/>
        <end position="29"/>
    </location>
</feature>
<organism evidence="2 3">
    <name type="scientific">Kibdelosporangium phytohabitans</name>
    <dbReference type="NCBI Taxonomy" id="860235"/>
    <lineage>
        <taxon>Bacteria</taxon>
        <taxon>Bacillati</taxon>
        <taxon>Actinomycetota</taxon>
        <taxon>Actinomycetes</taxon>
        <taxon>Pseudonocardiales</taxon>
        <taxon>Pseudonocardiaceae</taxon>
        <taxon>Kibdelosporangium</taxon>
    </lineage>
</organism>